<reference evidence="1" key="2">
    <citation type="journal article" date="2024" name="Plant">
        <title>Genomic evolution and insights into agronomic trait innovations of Sesamum species.</title>
        <authorList>
            <person name="Miao H."/>
            <person name="Wang L."/>
            <person name="Qu L."/>
            <person name="Liu H."/>
            <person name="Sun Y."/>
            <person name="Le M."/>
            <person name="Wang Q."/>
            <person name="Wei S."/>
            <person name="Zheng Y."/>
            <person name="Lin W."/>
            <person name="Duan Y."/>
            <person name="Cao H."/>
            <person name="Xiong S."/>
            <person name="Wang X."/>
            <person name="Wei L."/>
            <person name="Li C."/>
            <person name="Ma Q."/>
            <person name="Ju M."/>
            <person name="Zhao R."/>
            <person name="Li G."/>
            <person name="Mu C."/>
            <person name="Tian Q."/>
            <person name="Mei H."/>
            <person name="Zhang T."/>
            <person name="Gao T."/>
            <person name="Zhang H."/>
        </authorList>
    </citation>
    <scope>NUCLEOTIDE SEQUENCE</scope>
    <source>
        <strain evidence="1">G02</strain>
    </source>
</reference>
<dbReference type="EMBL" id="JACGWJ010000006">
    <property type="protein sequence ID" value="KAL0413370.1"/>
    <property type="molecule type" value="Genomic_DNA"/>
</dbReference>
<comment type="caution">
    <text evidence="1">The sequence shown here is derived from an EMBL/GenBank/DDBJ whole genome shotgun (WGS) entry which is preliminary data.</text>
</comment>
<sequence>MPSNSQSLDEVVLAISERLTEISASMVQRHDSFAAAISDIQQHLATLPSPTLLSPPPQFTPGPSTTPPPPLIAAALSPPIPKSPKLQLQRFDGSASLDWVFQAEQYFALYQIPAEQCLNVVPFSMKGEALSWFKWMHTNRNLSSWEYFVELRFGPSTYDNHQATLFKLHQRGTKWPYCSPLLSAKLFASLAFLRPSFKIVRNRLVRRCCHASFRLCRPLRASLLFHAALLPRKCRLAVLVGDRGLLFRNQLSRTELTEVALSLRSSDEVVFYLTLFLSL</sequence>
<dbReference type="AlphaFoldDB" id="A0AAW2UAJ7"/>
<accession>A0AAW2UAJ7</accession>
<protein>
    <recommendedName>
        <fullName evidence="2">Retrotransposon gag domain-containing protein</fullName>
    </recommendedName>
</protein>
<evidence type="ECO:0000313" key="1">
    <source>
        <dbReference type="EMBL" id="KAL0413370.1"/>
    </source>
</evidence>
<name>A0AAW2UAJ7_SESRA</name>
<gene>
    <name evidence="1" type="ORF">Sradi_1538700</name>
</gene>
<evidence type="ECO:0008006" key="2">
    <source>
        <dbReference type="Google" id="ProtNLM"/>
    </source>
</evidence>
<reference evidence="1" key="1">
    <citation type="submission" date="2020-06" db="EMBL/GenBank/DDBJ databases">
        <authorList>
            <person name="Li T."/>
            <person name="Hu X."/>
            <person name="Zhang T."/>
            <person name="Song X."/>
            <person name="Zhang H."/>
            <person name="Dai N."/>
            <person name="Sheng W."/>
            <person name="Hou X."/>
            <person name="Wei L."/>
        </authorList>
    </citation>
    <scope>NUCLEOTIDE SEQUENCE</scope>
    <source>
        <strain evidence="1">G02</strain>
        <tissue evidence="1">Leaf</tissue>
    </source>
</reference>
<proteinExistence type="predicted"/>
<organism evidence="1">
    <name type="scientific">Sesamum radiatum</name>
    <name type="common">Black benniseed</name>
    <dbReference type="NCBI Taxonomy" id="300843"/>
    <lineage>
        <taxon>Eukaryota</taxon>
        <taxon>Viridiplantae</taxon>
        <taxon>Streptophyta</taxon>
        <taxon>Embryophyta</taxon>
        <taxon>Tracheophyta</taxon>
        <taxon>Spermatophyta</taxon>
        <taxon>Magnoliopsida</taxon>
        <taxon>eudicotyledons</taxon>
        <taxon>Gunneridae</taxon>
        <taxon>Pentapetalae</taxon>
        <taxon>asterids</taxon>
        <taxon>lamiids</taxon>
        <taxon>Lamiales</taxon>
        <taxon>Pedaliaceae</taxon>
        <taxon>Sesamum</taxon>
    </lineage>
</organism>